<evidence type="ECO:0000313" key="3">
    <source>
        <dbReference type="EMBL" id="KRG64271.1"/>
    </source>
</evidence>
<feature type="signal peptide" evidence="2">
    <location>
        <begin position="1"/>
        <end position="23"/>
    </location>
</feature>
<proteinExistence type="predicted"/>
<reference evidence="3 4" key="1">
    <citation type="submission" date="2015-05" db="EMBL/GenBank/DDBJ databases">
        <title>Genome sequencing and analysis of members of genus Stenotrophomonas.</title>
        <authorList>
            <person name="Patil P.P."/>
            <person name="Midha S."/>
            <person name="Patil P.B."/>
        </authorList>
    </citation>
    <scope>NUCLEOTIDE SEQUENCE [LARGE SCALE GENOMIC DNA]</scope>
    <source>
        <strain evidence="3 4">DSM 18929</strain>
    </source>
</reference>
<dbReference type="Proteomes" id="UP000050864">
    <property type="component" value="Unassembled WGS sequence"/>
</dbReference>
<gene>
    <name evidence="3" type="ORF">ABB26_08825</name>
</gene>
<feature type="chain" id="PRO_5006393444" description="Secreted protein" evidence="2">
    <location>
        <begin position="24"/>
        <end position="286"/>
    </location>
</feature>
<dbReference type="RefSeq" id="WP_057633303.1">
    <property type="nucleotide sequence ID" value="NZ_LDJI01000015.1"/>
</dbReference>
<feature type="region of interest" description="Disordered" evidence="1">
    <location>
        <begin position="225"/>
        <end position="244"/>
    </location>
</feature>
<accession>A0A0R0C321</accession>
<comment type="caution">
    <text evidence="3">The sequence shown here is derived from an EMBL/GenBank/DDBJ whole genome shotgun (WGS) entry which is preliminary data.</text>
</comment>
<evidence type="ECO:0000256" key="2">
    <source>
        <dbReference type="SAM" id="SignalP"/>
    </source>
</evidence>
<evidence type="ECO:0000256" key="1">
    <source>
        <dbReference type="SAM" id="MobiDB-lite"/>
    </source>
</evidence>
<keyword evidence="2" id="KW-0732">Signal</keyword>
<organism evidence="3 4">
    <name type="scientific">Stenotrophomonas humi</name>
    <dbReference type="NCBI Taxonomy" id="405444"/>
    <lineage>
        <taxon>Bacteria</taxon>
        <taxon>Pseudomonadati</taxon>
        <taxon>Pseudomonadota</taxon>
        <taxon>Gammaproteobacteria</taxon>
        <taxon>Lysobacterales</taxon>
        <taxon>Lysobacteraceae</taxon>
        <taxon>Stenotrophomonas</taxon>
    </lineage>
</organism>
<dbReference type="PATRIC" id="fig|405444.3.peg.771"/>
<protein>
    <recommendedName>
        <fullName evidence="5">Secreted protein</fullName>
    </recommendedName>
</protein>
<dbReference type="OrthoDB" id="128043at2"/>
<dbReference type="STRING" id="405444.ABB26_08825"/>
<evidence type="ECO:0000313" key="4">
    <source>
        <dbReference type="Proteomes" id="UP000050864"/>
    </source>
</evidence>
<dbReference type="EMBL" id="LDJI01000015">
    <property type="protein sequence ID" value="KRG64271.1"/>
    <property type="molecule type" value="Genomic_DNA"/>
</dbReference>
<evidence type="ECO:0008006" key="5">
    <source>
        <dbReference type="Google" id="ProtNLM"/>
    </source>
</evidence>
<keyword evidence="4" id="KW-1185">Reference proteome</keyword>
<name>A0A0R0C321_9GAMM</name>
<sequence length="286" mass="30305">MLIKQLLTFGVAAIGTAALPSSASNDVLNGTFALSGTAEKVTAELSVEETGPLSRELLITFTDKTTGKRIAHFDEELSQELHVLATDSNFSSFLHEHPGKVGADGRFRVAMNFPKPGVYHVFADAVPAGLGQQVVRFEVPVDAPVDAVAQAIPSHQEGKDGPYTIQLDQMGLQAGKENMLTLTVLKNGQPAQDLDLYLGVPAHAVFVGTDDLAYVHAHAMSADAAETAHGGHGKHGSEHGQSGPVSAQMMLHAKPPHAGKYALWIQFMGNDEIRTVPFVVDVAKGS</sequence>
<dbReference type="AlphaFoldDB" id="A0A0R0C321"/>